<evidence type="ECO:0000259" key="1">
    <source>
        <dbReference type="Pfam" id="PF10543"/>
    </source>
</evidence>
<name>A0A4R5E2K4_9BACT</name>
<dbReference type="Pfam" id="PF10543">
    <property type="entry name" value="ORF6N"/>
    <property type="match status" value="1"/>
</dbReference>
<dbReference type="Proteomes" id="UP000294850">
    <property type="component" value="Unassembled WGS sequence"/>
</dbReference>
<dbReference type="AlphaFoldDB" id="A0A4R5E2K4"/>
<dbReference type="EMBL" id="SMFL01000001">
    <property type="protein sequence ID" value="TDE18625.1"/>
    <property type="molecule type" value="Genomic_DNA"/>
</dbReference>
<keyword evidence="3" id="KW-1185">Reference proteome</keyword>
<dbReference type="InterPro" id="IPR018873">
    <property type="entry name" value="KilA-N_DNA-bd_domain"/>
</dbReference>
<evidence type="ECO:0000313" key="3">
    <source>
        <dbReference type="Proteomes" id="UP000294850"/>
    </source>
</evidence>
<accession>A0A4R5E2K4</accession>
<organism evidence="2 3">
    <name type="scientific">Dyadobacter psychrotolerans</name>
    <dbReference type="NCBI Taxonomy" id="2541721"/>
    <lineage>
        <taxon>Bacteria</taxon>
        <taxon>Pseudomonadati</taxon>
        <taxon>Bacteroidota</taxon>
        <taxon>Cytophagia</taxon>
        <taxon>Cytophagales</taxon>
        <taxon>Spirosomataceae</taxon>
        <taxon>Dyadobacter</taxon>
    </lineage>
</organism>
<evidence type="ECO:0000313" key="2">
    <source>
        <dbReference type="EMBL" id="TDE18625.1"/>
    </source>
</evidence>
<feature type="domain" description="KilA-N DNA-binding" evidence="1">
    <location>
        <begin position="9"/>
        <end position="93"/>
    </location>
</feature>
<reference evidence="2 3" key="1">
    <citation type="submission" date="2019-03" db="EMBL/GenBank/DDBJ databases">
        <title>Dyadobacter AR-3-6 sp. nov., isolated from arctic soil.</title>
        <authorList>
            <person name="Chaudhary D.K."/>
        </authorList>
    </citation>
    <scope>NUCLEOTIDE SEQUENCE [LARGE SCALE GENOMIC DNA]</scope>
    <source>
        <strain evidence="2 3">AR-3-6</strain>
    </source>
</reference>
<protein>
    <submittedName>
        <fullName evidence="2">ORF6N domain-containing protein</fullName>
    </submittedName>
</protein>
<sequence>MDLATIQSKVCSLRGQKVRLDYDLAELYEVETRSLKQAVRRNIDRFPEDFMFEISEIEIANMVSQNVIPSKSYFGDSAPFAFTEQGVAMLSSILKSKKALQVNITIMRAFVMIRQYYLDSKAEREN</sequence>
<proteinExistence type="predicted"/>
<dbReference type="RefSeq" id="WP_131956706.1">
    <property type="nucleotide sequence ID" value="NZ_SMFL01000001.1"/>
</dbReference>
<dbReference type="OrthoDB" id="9816206at2"/>
<comment type="caution">
    <text evidence="2">The sequence shown here is derived from an EMBL/GenBank/DDBJ whole genome shotgun (WGS) entry which is preliminary data.</text>
</comment>
<gene>
    <name evidence="2" type="ORF">E0F88_03550</name>
</gene>